<evidence type="ECO:0000313" key="1">
    <source>
        <dbReference type="EMBL" id="KAH8365894.1"/>
    </source>
</evidence>
<keyword evidence="2" id="KW-1185">Reference proteome</keyword>
<dbReference type="SMART" id="SM00697">
    <property type="entry name" value="DM8"/>
    <property type="match status" value="1"/>
</dbReference>
<accession>A0AAD4JWT2</accession>
<dbReference type="Proteomes" id="UP001200034">
    <property type="component" value="Unassembled WGS sequence"/>
</dbReference>
<gene>
    <name evidence="1" type="ORF">KR093_007004</name>
</gene>
<dbReference type="AlphaFoldDB" id="A0AAD4JWT2"/>
<reference evidence="1" key="1">
    <citation type="journal article" date="2021" name="Mol. Ecol. Resour.">
        <title>Phylogenomic analyses of the genus Drosophila reveals genomic signals of climate adaptation.</title>
        <authorList>
            <person name="Li F."/>
            <person name="Rane R.V."/>
            <person name="Luria V."/>
            <person name="Xiong Z."/>
            <person name="Chen J."/>
            <person name="Li Z."/>
            <person name="Catullo R.A."/>
            <person name="Griffin P.C."/>
            <person name="Schiffer M."/>
            <person name="Pearce S."/>
            <person name="Lee S.F."/>
            <person name="McElroy K."/>
            <person name="Stocker A."/>
            <person name="Shirriffs J."/>
            <person name="Cockerell F."/>
            <person name="Coppin C."/>
            <person name="Sgro C.M."/>
            <person name="Karger A."/>
            <person name="Cain J.W."/>
            <person name="Weber J.A."/>
            <person name="Santpere G."/>
            <person name="Kirschner M.W."/>
            <person name="Hoffmann A.A."/>
            <person name="Oakeshott J.G."/>
            <person name="Zhang G."/>
        </authorList>
    </citation>
    <scope>NUCLEOTIDE SEQUENCE</scope>
    <source>
        <strain evidence="1">BGI-SZ-2011g</strain>
    </source>
</reference>
<protein>
    <submittedName>
        <fullName evidence="1">Uncharacterized protein</fullName>
    </submittedName>
</protein>
<dbReference type="PANTHER" id="PTHR20898:SF0">
    <property type="entry name" value="DAEDALUS ON 3-RELATED"/>
    <property type="match status" value="1"/>
</dbReference>
<dbReference type="Pfam" id="PF06477">
    <property type="entry name" value="DUF1091"/>
    <property type="match status" value="1"/>
</dbReference>
<feature type="non-terminal residue" evidence="1">
    <location>
        <position position="1"/>
    </location>
</feature>
<sequence>SIVRITVFQTNIKVLRFNHGYKPFFFNITFDACQYMKNQRDPIVSLFLKPLRIFSNLNHTCPFDHDIILEKLFTGNLEADFLKYLPVPTGDYIIAFTVYNYNYEVLSVQTYVHLV</sequence>
<dbReference type="PANTHER" id="PTHR20898">
    <property type="entry name" value="DAEDALUS ON 3-RELATED-RELATED"/>
    <property type="match status" value="1"/>
</dbReference>
<dbReference type="EMBL" id="JAJJHW010002774">
    <property type="protein sequence ID" value="KAH8365894.1"/>
    <property type="molecule type" value="Genomic_DNA"/>
</dbReference>
<feature type="non-terminal residue" evidence="1">
    <location>
        <position position="115"/>
    </location>
</feature>
<organism evidence="1 2">
    <name type="scientific">Drosophila rubida</name>
    <dbReference type="NCBI Taxonomy" id="30044"/>
    <lineage>
        <taxon>Eukaryota</taxon>
        <taxon>Metazoa</taxon>
        <taxon>Ecdysozoa</taxon>
        <taxon>Arthropoda</taxon>
        <taxon>Hexapoda</taxon>
        <taxon>Insecta</taxon>
        <taxon>Pterygota</taxon>
        <taxon>Neoptera</taxon>
        <taxon>Endopterygota</taxon>
        <taxon>Diptera</taxon>
        <taxon>Brachycera</taxon>
        <taxon>Muscomorpha</taxon>
        <taxon>Ephydroidea</taxon>
        <taxon>Drosophilidae</taxon>
        <taxon>Drosophila</taxon>
    </lineage>
</organism>
<comment type="caution">
    <text evidence="1">The sequence shown here is derived from an EMBL/GenBank/DDBJ whole genome shotgun (WGS) entry which is preliminary data.</text>
</comment>
<proteinExistence type="predicted"/>
<evidence type="ECO:0000313" key="2">
    <source>
        <dbReference type="Proteomes" id="UP001200034"/>
    </source>
</evidence>
<name>A0AAD4JWT2_9MUSC</name>
<dbReference type="InterPro" id="IPR010512">
    <property type="entry name" value="DUF1091"/>
</dbReference>